<dbReference type="InterPro" id="IPR001347">
    <property type="entry name" value="SIS_dom"/>
</dbReference>
<reference evidence="6" key="2">
    <citation type="submission" date="2021-04" db="EMBL/GenBank/DDBJ databases">
        <authorList>
            <person name="Gilroy R."/>
        </authorList>
    </citation>
    <scope>NUCLEOTIDE SEQUENCE</scope>
    <source>
        <strain evidence="6">CHK195-6426</strain>
    </source>
</reference>
<dbReference type="InterPro" id="IPR000281">
    <property type="entry name" value="HTH_RpiR"/>
</dbReference>
<evidence type="ECO:0000256" key="2">
    <source>
        <dbReference type="ARBA" id="ARBA00023125"/>
    </source>
</evidence>
<evidence type="ECO:0000313" key="6">
    <source>
        <dbReference type="EMBL" id="HIW80129.1"/>
    </source>
</evidence>
<dbReference type="SUPFAM" id="SSF46689">
    <property type="entry name" value="Homeodomain-like"/>
    <property type="match status" value="1"/>
</dbReference>
<sequence>MQATGLLLDIQILYNKFTKTEKKIADYVLKNTNQVLFMSITELADACQAAEATVFRFCRSLGAKGYQEFKMKLSLCLAAEDTEQSEAQKSAQAETPSLQSEMSRILESHISALRETHSLLDQNNVDKILEMMEKAKRIYFFGIGDSLLTAMEARNKFLRIMDKVSCVDDPHMQAMTASMATPDDLYFIISFSGATKDTVYVADILKEVGAKMVAITRFAKSPLTTYADGVLLCGCNEGPLEGGSMGAKLSQLYIIDILFCEYYRRNYAVSAENNRRTSKAVVEKLY</sequence>
<dbReference type="PROSITE" id="PS51071">
    <property type="entry name" value="HTH_RPIR"/>
    <property type="match status" value="1"/>
</dbReference>
<dbReference type="Pfam" id="PF01380">
    <property type="entry name" value="SIS"/>
    <property type="match status" value="1"/>
</dbReference>
<dbReference type="Gene3D" id="1.10.10.10">
    <property type="entry name" value="Winged helix-like DNA-binding domain superfamily/Winged helix DNA-binding domain"/>
    <property type="match status" value="1"/>
</dbReference>
<evidence type="ECO:0000259" key="5">
    <source>
        <dbReference type="PROSITE" id="PS51464"/>
    </source>
</evidence>
<dbReference type="GO" id="GO:0003677">
    <property type="term" value="F:DNA binding"/>
    <property type="evidence" value="ECO:0007669"/>
    <property type="project" value="UniProtKB-KW"/>
</dbReference>
<dbReference type="GO" id="GO:0097367">
    <property type="term" value="F:carbohydrate derivative binding"/>
    <property type="evidence" value="ECO:0007669"/>
    <property type="project" value="InterPro"/>
</dbReference>
<proteinExistence type="predicted"/>
<dbReference type="InterPro" id="IPR035472">
    <property type="entry name" value="RpiR-like_SIS"/>
</dbReference>
<evidence type="ECO:0000313" key="7">
    <source>
        <dbReference type="Proteomes" id="UP000824265"/>
    </source>
</evidence>
<dbReference type="Pfam" id="PF01418">
    <property type="entry name" value="HTH_6"/>
    <property type="match status" value="1"/>
</dbReference>
<keyword evidence="3" id="KW-0804">Transcription</keyword>
<name>A0A9D1U9X8_9FIRM</name>
<dbReference type="EMBL" id="DXGH01000006">
    <property type="protein sequence ID" value="HIW80129.1"/>
    <property type="molecule type" value="Genomic_DNA"/>
</dbReference>
<dbReference type="InterPro" id="IPR036388">
    <property type="entry name" value="WH-like_DNA-bd_sf"/>
</dbReference>
<dbReference type="InterPro" id="IPR046348">
    <property type="entry name" value="SIS_dom_sf"/>
</dbReference>
<dbReference type="InterPro" id="IPR047640">
    <property type="entry name" value="RpiR-like"/>
</dbReference>
<accession>A0A9D1U9X8</accession>
<evidence type="ECO:0000256" key="3">
    <source>
        <dbReference type="ARBA" id="ARBA00023163"/>
    </source>
</evidence>
<evidence type="ECO:0000259" key="4">
    <source>
        <dbReference type="PROSITE" id="PS51071"/>
    </source>
</evidence>
<dbReference type="InterPro" id="IPR009057">
    <property type="entry name" value="Homeodomain-like_sf"/>
</dbReference>
<dbReference type="GO" id="GO:0003700">
    <property type="term" value="F:DNA-binding transcription factor activity"/>
    <property type="evidence" value="ECO:0007669"/>
    <property type="project" value="InterPro"/>
</dbReference>
<reference evidence="6" key="1">
    <citation type="journal article" date="2021" name="PeerJ">
        <title>Extensive microbial diversity within the chicken gut microbiome revealed by metagenomics and culture.</title>
        <authorList>
            <person name="Gilroy R."/>
            <person name="Ravi A."/>
            <person name="Getino M."/>
            <person name="Pursley I."/>
            <person name="Horton D.L."/>
            <person name="Alikhan N.F."/>
            <person name="Baker D."/>
            <person name="Gharbi K."/>
            <person name="Hall N."/>
            <person name="Watson M."/>
            <person name="Adriaenssens E.M."/>
            <person name="Foster-Nyarko E."/>
            <person name="Jarju S."/>
            <person name="Secka A."/>
            <person name="Antonio M."/>
            <person name="Oren A."/>
            <person name="Chaudhuri R.R."/>
            <person name="La Ragione R."/>
            <person name="Hildebrand F."/>
            <person name="Pallen M.J."/>
        </authorList>
    </citation>
    <scope>NUCLEOTIDE SEQUENCE</scope>
    <source>
        <strain evidence="6">CHK195-6426</strain>
    </source>
</reference>
<dbReference type="Gene3D" id="3.40.50.10490">
    <property type="entry name" value="Glucose-6-phosphate isomerase like protein, domain 1"/>
    <property type="match status" value="1"/>
</dbReference>
<keyword evidence="2" id="KW-0238">DNA-binding</keyword>
<feature type="domain" description="SIS" evidence="5">
    <location>
        <begin position="128"/>
        <end position="268"/>
    </location>
</feature>
<dbReference type="CDD" id="cd05013">
    <property type="entry name" value="SIS_RpiR"/>
    <property type="match status" value="1"/>
</dbReference>
<keyword evidence="1" id="KW-0805">Transcription regulation</keyword>
<gene>
    <name evidence="6" type="ORF">H9742_01145</name>
</gene>
<dbReference type="Proteomes" id="UP000824265">
    <property type="component" value="Unassembled WGS sequence"/>
</dbReference>
<dbReference type="AlphaFoldDB" id="A0A9D1U9X8"/>
<dbReference type="PROSITE" id="PS51464">
    <property type="entry name" value="SIS"/>
    <property type="match status" value="1"/>
</dbReference>
<comment type="caution">
    <text evidence="6">The sequence shown here is derived from an EMBL/GenBank/DDBJ whole genome shotgun (WGS) entry which is preliminary data.</text>
</comment>
<feature type="domain" description="HTH rpiR-type" evidence="4">
    <location>
        <begin position="4"/>
        <end position="80"/>
    </location>
</feature>
<organism evidence="6 7">
    <name type="scientific">Candidatus Acetatifactor stercoripullorum</name>
    <dbReference type="NCBI Taxonomy" id="2838414"/>
    <lineage>
        <taxon>Bacteria</taxon>
        <taxon>Bacillati</taxon>
        <taxon>Bacillota</taxon>
        <taxon>Clostridia</taxon>
        <taxon>Lachnospirales</taxon>
        <taxon>Lachnospiraceae</taxon>
        <taxon>Acetatifactor</taxon>
    </lineage>
</organism>
<dbReference type="PANTHER" id="PTHR30514:SF9">
    <property type="entry name" value="TRANSCRIPTIONAL REGULATOR"/>
    <property type="match status" value="1"/>
</dbReference>
<evidence type="ECO:0000256" key="1">
    <source>
        <dbReference type="ARBA" id="ARBA00023015"/>
    </source>
</evidence>
<dbReference type="SUPFAM" id="SSF53697">
    <property type="entry name" value="SIS domain"/>
    <property type="match status" value="1"/>
</dbReference>
<dbReference type="GO" id="GO:1901135">
    <property type="term" value="P:carbohydrate derivative metabolic process"/>
    <property type="evidence" value="ECO:0007669"/>
    <property type="project" value="InterPro"/>
</dbReference>
<dbReference type="PANTHER" id="PTHR30514">
    <property type="entry name" value="GLUCOKINASE"/>
    <property type="match status" value="1"/>
</dbReference>
<protein>
    <submittedName>
        <fullName evidence="6">MurR/RpiR family transcriptional regulator</fullName>
    </submittedName>
</protein>